<dbReference type="InterPro" id="IPR000157">
    <property type="entry name" value="TIR_dom"/>
</dbReference>
<feature type="domain" description="TIR" evidence="5">
    <location>
        <begin position="381"/>
        <end position="528"/>
    </location>
</feature>
<dbReference type="PRINTS" id="PR00364">
    <property type="entry name" value="DISEASERSIST"/>
</dbReference>
<dbReference type="Proteomes" id="UP000188268">
    <property type="component" value="Unassembled WGS sequence"/>
</dbReference>
<proteinExistence type="predicted"/>
<dbReference type="InterPro" id="IPR057192">
    <property type="entry name" value="DUF7870"/>
</dbReference>
<evidence type="ECO:0000256" key="4">
    <source>
        <dbReference type="SAM" id="Phobius"/>
    </source>
</evidence>
<dbReference type="PANTHER" id="PTHR33597:SF11">
    <property type="entry name" value="OS07G0620600 PROTEIN"/>
    <property type="match status" value="1"/>
</dbReference>
<accession>A0A1R3FY15</accession>
<dbReference type="Gene3D" id="3.40.50.10140">
    <property type="entry name" value="Toll/interleukin-1 receptor homology (TIR) domain"/>
    <property type="match status" value="1"/>
</dbReference>
<dbReference type="InterPro" id="IPR035897">
    <property type="entry name" value="Toll_tir_struct_dom_sf"/>
</dbReference>
<organism evidence="6 7">
    <name type="scientific">Corchorus capsularis</name>
    <name type="common">Jute</name>
    <dbReference type="NCBI Taxonomy" id="210143"/>
    <lineage>
        <taxon>Eukaryota</taxon>
        <taxon>Viridiplantae</taxon>
        <taxon>Streptophyta</taxon>
        <taxon>Embryophyta</taxon>
        <taxon>Tracheophyta</taxon>
        <taxon>Spermatophyta</taxon>
        <taxon>Magnoliopsida</taxon>
        <taxon>eudicotyledons</taxon>
        <taxon>Gunneridae</taxon>
        <taxon>Pentapetalae</taxon>
        <taxon>rosids</taxon>
        <taxon>malvids</taxon>
        <taxon>Malvales</taxon>
        <taxon>Malvaceae</taxon>
        <taxon>Grewioideae</taxon>
        <taxon>Apeibeae</taxon>
        <taxon>Corchorus</taxon>
    </lineage>
</organism>
<keyword evidence="1" id="KW-0677">Repeat</keyword>
<dbReference type="InterPro" id="IPR058922">
    <property type="entry name" value="WHD_DRP"/>
</dbReference>
<dbReference type="Pfam" id="PF23559">
    <property type="entry name" value="WHD_DRP"/>
    <property type="match status" value="1"/>
</dbReference>
<dbReference type="OrthoDB" id="1919622at2759"/>
<dbReference type="Gene3D" id="1.10.8.430">
    <property type="entry name" value="Helical domain of apoptotic protease-activating factors"/>
    <property type="match status" value="1"/>
</dbReference>
<keyword evidence="4" id="KW-1133">Transmembrane helix</keyword>
<dbReference type="GO" id="GO:0007165">
    <property type="term" value="P:signal transduction"/>
    <property type="evidence" value="ECO:0007669"/>
    <property type="project" value="InterPro"/>
</dbReference>
<keyword evidence="4" id="KW-0472">Membrane</keyword>
<keyword evidence="4" id="KW-0812">Transmembrane</keyword>
<dbReference type="Gramene" id="OMO50715">
    <property type="protein sequence ID" value="OMO50715"/>
    <property type="gene ID" value="CCACVL1_30303"/>
</dbReference>
<evidence type="ECO:0000256" key="3">
    <source>
        <dbReference type="ARBA" id="ARBA00022821"/>
    </source>
</evidence>
<keyword evidence="3" id="KW-0611">Plant defense</keyword>
<evidence type="ECO:0000313" key="6">
    <source>
        <dbReference type="EMBL" id="OMO50715.1"/>
    </source>
</evidence>
<sequence length="1467" mass="167588">MAVQNIVDGLPQTILSHNNKHKSFKLLGNLVMVLGLFIVLLPWLGLENKNFASLASVSNIKSTDDGSIDSINLELLPLLFHDLNMEGIMKMGDKGLLLSNDDAEAIQSSLILRKSDMEFVSLTDLERQSSIPDESFDLTFTLNFKAASEFIDRTLKVGGIVAVQLSGSPSLSFQKPSNYRIVYFRKFQSTVMVMRKVEYANSNSLAAQRRLFGYTAEAKKAALRQLEDVLLEPPRATSRTSKTYQKRTKYLPDLLGDTLESYSRRVFIDVGLPEKDGGSGTSWFANNYPTRNLKFDMYKIETLSKKEVATNDHVAEIGMPDWLRKNVKEGEFVVMKAEAEVVEDLVRNKVIGLVDELFLECKPQAQGLVGRKNMSKRAYWECLALYGKLRDEDTRKNFTDHLYSALTRKGIKTFRDDESLERGGDFAPELLRAIGESWGSIIVLSEGYAFSNWCLDELVEIMKQREECGHRVYPIFFYVEPSDPRHQRKTVEQAFKQHEMRYNKDTNLATCFKTIFIEEIVNVISETLDTEILDEQEVVKMKSTFQTIQVVLEDAEDKQYMEKGEAVKVWFDKLKHIAYDIDDVMDEWNTSILKSKIESDHQAQTPSILSSVSTKVHNIPSTSFCSGGIAYRIKELNRKLEAIARQKDLFSLAVDLNSCKDLRLERPKKRLKLEWPKTTSFIAESIVYGRDPDKNALICLLLSDNNGKGGSGNDIPLIAIVGMGGLGKTTLAQLAYNHDKVKKHFPLRIWVCVSDPFDELRIAKLIIEALKGTPSVSSDLERLSQEICQNIEGKKFLLVLDDVWAEDGQKWEQLKLPLSFGSKGSKILVTTRKEKVARIMGCTRPFSLEMLSDKDSWSLFSKIAFFGMSIDDCENLESIGRKIVKKCAGLPLAIKPIASLLRFKKYREQWHRILNSYMWELNEVEKGLFSPLLLSYYDLPQALRQCFSYYAIFPKDHKIEKDLLIKLWMAQGYLGETQGDEMEIVGEEYFDNLIARSFFQEFEMDEADSIIECKMHDIVHDFAQLLRKGECSVVPASNSIEEPRVDFYDNNNVRHLTLISDEHLGILHPMSNVKKLRSLPVGSIVSTWEPVLPKLFNHTCLRMLNLSYPRNSIKRLPHQIGNLIHLRYLNLEENVELLELPEALCDLHNLQTLNIRRCDNLRKLPSGMGKLINLRHLLNAITYRVEFMPKGMERLTYLQTLEEYVLKRREKGSNESESSLADLGKLIHLRGNLRIKGLGKVGEASEARKARLSTNTGLRSLSLSFLGEDDKDPQRKIEDDKLLLQALHPPPHLQILRILSYNGPVFASPNWMTSLTSLKSVTLYWCENWEGLPSMGKLASLESLTIEWMRKEEQASLPIINMYKIETLSKKEVATDDHDVAEIGMSDWLRKNVKEGEFVVMKAEAEVVEDLVRNKVIRLVDELFLECKQQAQGLVGRKNMSKRAYWKRLALYGKLRDEGVAVHQWWG</sequence>
<dbReference type="Pfam" id="PF13676">
    <property type="entry name" value="TIR_2"/>
    <property type="match status" value="1"/>
</dbReference>
<dbReference type="Gene3D" id="3.80.10.10">
    <property type="entry name" value="Ribonuclease Inhibitor"/>
    <property type="match status" value="1"/>
</dbReference>
<dbReference type="SUPFAM" id="SSF52540">
    <property type="entry name" value="P-loop containing nucleoside triphosphate hydrolases"/>
    <property type="match status" value="1"/>
</dbReference>
<keyword evidence="7" id="KW-1185">Reference proteome</keyword>
<dbReference type="InterPro" id="IPR042197">
    <property type="entry name" value="Apaf_helical"/>
</dbReference>
<dbReference type="GO" id="GO:0043531">
    <property type="term" value="F:ADP binding"/>
    <property type="evidence" value="ECO:0007669"/>
    <property type="project" value="InterPro"/>
</dbReference>
<comment type="caution">
    <text evidence="6">The sequence shown here is derived from an EMBL/GenBank/DDBJ whole genome shotgun (WGS) entry which is preliminary data.</text>
</comment>
<dbReference type="Gene3D" id="3.40.50.300">
    <property type="entry name" value="P-loop containing nucleotide triphosphate hydrolases"/>
    <property type="match status" value="1"/>
</dbReference>
<dbReference type="Gene3D" id="1.10.10.10">
    <property type="entry name" value="Winged helix-like DNA-binding domain superfamily/Winged helix DNA-binding domain"/>
    <property type="match status" value="1"/>
</dbReference>
<gene>
    <name evidence="6" type="ORF">CCACVL1_30303</name>
</gene>
<reference evidence="6 7" key="1">
    <citation type="submission" date="2013-09" db="EMBL/GenBank/DDBJ databases">
        <title>Corchorus capsularis genome sequencing.</title>
        <authorList>
            <person name="Alam M."/>
            <person name="Haque M.S."/>
            <person name="Islam M.S."/>
            <person name="Emdad E.M."/>
            <person name="Islam M.M."/>
            <person name="Ahmed B."/>
            <person name="Halim A."/>
            <person name="Hossen Q.M.M."/>
            <person name="Hossain M.Z."/>
            <person name="Ahmed R."/>
            <person name="Khan M.M."/>
            <person name="Islam R."/>
            <person name="Rashid M.M."/>
            <person name="Khan S.A."/>
            <person name="Rahman M.S."/>
            <person name="Alam M."/>
        </authorList>
    </citation>
    <scope>NUCLEOTIDE SEQUENCE [LARGE SCALE GENOMIC DNA]</scope>
    <source>
        <strain evidence="7">cv. CVL-1</strain>
        <tissue evidence="6">Whole seedling</tissue>
    </source>
</reference>
<evidence type="ECO:0000256" key="1">
    <source>
        <dbReference type="ARBA" id="ARBA00022737"/>
    </source>
</evidence>
<dbReference type="InterPro" id="IPR036388">
    <property type="entry name" value="WH-like_DNA-bd_sf"/>
</dbReference>
<dbReference type="Pfam" id="PF00931">
    <property type="entry name" value="NB-ARC"/>
    <property type="match status" value="1"/>
</dbReference>
<dbReference type="InterPro" id="IPR002182">
    <property type="entry name" value="NB-ARC"/>
</dbReference>
<evidence type="ECO:0000313" key="7">
    <source>
        <dbReference type="Proteomes" id="UP000188268"/>
    </source>
</evidence>
<dbReference type="PANTHER" id="PTHR33597">
    <property type="entry name" value="OS02G0760400 PROTEIN"/>
    <property type="match status" value="1"/>
</dbReference>
<name>A0A1R3FY15_COCAP</name>
<dbReference type="Pfam" id="PF25276">
    <property type="entry name" value="DUF7870"/>
    <property type="match status" value="2"/>
</dbReference>
<dbReference type="FunFam" id="1.10.10.10:FF:000322">
    <property type="entry name" value="Probable disease resistance protein At1g63360"/>
    <property type="match status" value="1"/>
</dbReference>
<keyword evidence="2" id="KW-0547">Nucleotide-binding</keyword>
<dbReference type="GO" id="GO:0006952">
    <property type="term" value="P:defense response"/>
    <property type="evidence" value="ECO:0007669"/>
    <property type="project" value="UniProtKB-KW"/>
</dbReference>
<dbReference type="GO" id="GO:0051707">
    <property type="term" value="P:response to other organism"/>
    <property type="evidence" value="ECO:0007669"/>
    <property type="project" value="UniProtKB-ARBA"/>
</dbReference>
<dbReference type="STRING" id="210143.A0A1R3FY15"/>
<dbReference type="Gene3D" id="1.20.5.4130">
    <property type="match status" value="1"/>
</dbReference>
<feature type="transmembrane region" description="Helical" evidence="4">
    <location>
        <begin position="26"/>
        <end position="46"/>
    </location>
</feature>
<evidence type="ECO:0000259" key="5">
    <source>
        <dbReference type="PROSITE" id="PS50104"/>
    </source>
</evidence>
<protein>
    <recommendedName>
        <fullName evidence="5">TIR domain-containing protein</fullName>
    </recommendedName>
</protein>
<dbReference type="InterPro" id="IPR032675">
    <property type="entry name" value="LRR_dom_sf"/>
</dbReference>
<dbReference type="EMBL" id="AWWV01016047">
    <property type="protein sequence ID" value="OMO50715.1"/>
    <property type="molecule type" value="Genomic_DNA"/>
</dbReference>
<dbReference type="InterPro" id="IPR041118">
    <property type="entry name" value="Rx_N"/>
</dbReference>
<dbReference type="SUPFAM" id="SSF52058">
    <property type="entry name" value="L domain-like"/>
    <property type="match status" value="1"/>
</dbReference>
<dbReference type="SMART" id="SM00255">
    <property type="entry name" value="TIR"/>
    <property type="match status" value="1"/>
</dbReference>
<evidence type="ECO:0000256" key="2">
    <source>
        <dbReference type="ARBA" id="ARBA00022741"/>
    </source>
</evidence>
<dbReference type="Pfam" id="PF18052">
    <property type="entry name" value="Rx_N"/>
    <property type="match status" value="1"/>
</dbReference>
<dbReference type="FunFam" id="3.40.50.300:FF:001091">
    <property type="entry name" value="Probable disease resistance protein At1g61300"/>
    <property type="match status" value="1"/>
</dbReference>
<dbReference type="PROSITE" id="PS50104">
    <property type="entry name" value="TIR"/>
    <property type="match status" value="1"/>
</dbReference>
<dbReference type="InterPro" id="IPR027417">
    <property type="entry name" value="P-loop_NTPase"/>
</dbReference>
<dbReference type="SUPFAM" id="SSF52200">
    <property type="entry name" value="Toll/Interleukin receptor TIR domain"/>
    <property type="match status" value="1"/>
</dbReference>